<name>A0AAV9V409_9PEZI</name>
<gene>
    <name evidence="2" type="ORF">TWF696_003734</name>
</gene>
<sequence>MTLASWFRGEASQQESGGEGYPQSEEEAKNHIAEIQERLNKLKLNKEILDVDRLLMLLGEGQYSNSSHVFFELIQNAEDNSYGRRTPEIKIHHENGYVLFESNEIGFSKANVDSICTACKSSKVLSDIKQDDLIGEKGIGFKSVFRIASRVWISSGYYSFRFDKDEPLGRVYPIWDSLPSHIERKKGYTAILMKVLDNIQPSEIAGSLQAIDPTILLFLNKIKKLELNSITNEPTPVTFWTSNRREEGGRWKDLLMADMIPSEPHVLSSILTRNETESIAYYAFRYPVSGLPDHSLRPKSADIILLFPRSIESIQFATAYSYLPIREYGFKFTIQSNFILVANRKEIDDNEWNKSIVEKLPRALLEAVSQFGKLESDLQYGWPLLLPIGRLKGSIFEDLPENVRLEFSSGAILEDTNGNMRLPKQLTYIPRAYRDPDGKPLIPPAHSSKHSLSEKYPLKTIEALNILGVQNLSDSEFLKDLKYFIQRAPSVFQQMPDAWHNQVCKLLLKLVEYFRQDLRGLHLIPLRHGSWISAETNNLRPFFPESPKSPIFPMGVDRMAEIHPTIATTSERGRLFIALGAEILSAKMLAFQILYEHKFLPDKIRTLLMPPRNAVAHLVFLFHSGRGITEDYIGSLQCLTSTEEVALLSEVYISSEEQFSACSFAQSSNAGSETLGNLKFLHPEYLEAFGADTTSPGYKWLLDTLRVRTLLRVAKPTRGGTYELHQDFLSISSSSPIEILTTLRYHWNFYAAWFVEPAAKQYGKDEQDAPLNLGKTSRQKLRDMVSSIVVTCHGGAKVKLKEAYLPLEHLMELSHLASCRPCNTKAHACSICARIETVRKKEGLQASHGVIPSDRFLDIPDVEDGGWNFLEVFGVGVEPDLELFLSRLRQIHGQNTSHLHVSRIYSQLGRHLPIDQQETIREFFDEGAFVYIPDDYGSSTGTWHNFSECVWHTPVSLKHIPSLSNYYTAQFKLFCRVLSPREVDLKLLKVEASRLDPADGIKHVSSVLQSISLSIDNKRTEVMAAAEGLEGCYMFPVTAAGEAHREYFSAFPSDFTSFELRTGNKKDEWFISDSFDLQKAFEGRVRLSSLSTSFFEINISTLALVMGLESRLLSRAATQDPIHATSQRLDESLTKRLREKAFYISSLIVHNDKTAAIKWLRRAKVIQCEEIRVSWTLATAKKRVKSSVSKVKSVCFLDDSDSIAIYFVPGEIDDTYMPVHLAHQLARICSIYRSENETFLYQILTQNNYGRLRDNLQARLGTTIFKSMEEEFDKIQRELDLIAELESGDWEASGSNREKASETGAINMEDEIFQKQDETAYVAEPGTNKSEVVVRERASTSDSGYDESETIDEGTSLVKYRNERKENASGEWGSAPVGNINEEEDRKNTDSENMDSEQKAVDDSRKPYPRGSIIKSSNPRIIPRRDRHEDLRRTNRTSSQMEFRNMDSGVIFQSEPMTFLGEDTQDTRYFGELQVRTPG</sequence>
<proteinExistence type="predicted"/>
<keyword evidence="3" id="KW-1185">Reference proteome</keyword>
<comment type="caution">
    <text evidence="2">The sequence shown here is derived from an EMBL/GenBank/DDBJ whole genome shotgun (WGS) entry which is preliminary data.</text>
</comment>
<feature type="compositionally biased region" description="Basic and acidic residues" evidence="1">
    <location>
        <begin position="1384"/>
        <end position="1406"/>
    </location>
</feature>
<dbReference type="SUPFAM" id="SSF55874">
    <property type="entry name" value="ATPase domain of HSP90 chaperone/DNA topoisomerase II/histidine kinase"/>
    <property type="match status" value="1"/>
</dbReference>
<dbReference type="PANTHER" id="PTHR32387:SF0">
    <property type="entry name" value="PROTEIN NO VEIN"/>
    <property type="match status" value="1"/>
</dbReference>
<dbReference type="NCBIfam" id="NF047352">
    <property type="entry name" value="P_loop_sacsin"/>
    <property type="match status" value="1"/>
</dbReference>
<dbReference type="InterPro" id="IPR036890">
    <property type="entry name" value="HATPase_C_sf"/>
</dbReference>
<accession>A0AAV9V409</accession>
<dbReference type="Gene3D" id="3.30.565.10">
    <property type="entry name" value="Histidine kinase-like ATPase, C-terminal domain"/>
    <property type="match status" value="1"/>
</dbReference>
<evidence type="ECO:0000256" key="1">
    <source>
        <dbReference type="SAM" id="MobiDB-lite"/>
    </source>
</evidence>
<evidence type="ECO:0000313" key="3">
    <source>
        <dbReference type="Proteomes" id="UP001375240"/>
    </source>
</evidence>
<feature type="region of interest" description="Disordered" evidence="1">
    <location>
        <begin position="1321"/>
        <end position="1449"/>
    </location>
</feature>
<feature type="compositionally biased region" description="Basic and acidic residues" evidence="1">
    <location>
        <begin position="1423"/>
        <end position="1433"/>
    </location>
</feature>
<protein>
    <submittedName>
        <fullName evidence="2">Uncharacterized protein</fullName>
    </submittedName>
</protein>
<organism evidence="2 3">
    <name type="scientific">Orbilia brochopaga</name>
    <dbReference type="NCBI Taxonomy" id="3140254"/>
    <lineage>
        <taxon>Eukaryota</taxon>
        <taxon>Fungi</taxon>
        <taxon>Dikarya</taxon>
        <taxon>Ascomycota</taxon>
        <taxon>Pezizomycotina</taxon>
        <taxon>Orbiliomycetes</taxon>
        <taxon>Orbiliales</taxon>
        <taxon>Orbiliaceae</taxon>
        <taxon>Orbilia</taxon>
    </lineage>
</organism>
<evidence type="ECO:0000313" key="2">
    <source>
        <dbReference type="EMBL" id="KAK6354592.1"/>
    </source>
</evidence>
<dbReference type="PANTHER" id="PTHR32387">
    <property type="entry name" value="WU:FJ29H11"/>
    <property type="match status" value="1"/>
</dbReference>
<dbReference type="Proteomes" id="UP001375240">
    <property type="component" value="Unassembled WGS sequence"/>
</dbReference>
<reference evidence="2 3" key="1">
    <citation type="submission" date="2019-10" db="EMBL/GenBank/DDBJ databases">
        <authorList>
            <person name="Palmer J.M."/>
        </authorList>
    </citation>
    <scope>NUCLEOTIDE SEQUENCE [LARGE SCALE GENOMIC DNA]</scope>
    <source>
        <strain evidence="2 3">TWF696</strain>
    </source>
</reference>
<feature type="region of interest" description="Disordered" evidence="1">
    <location>
        <begin position="1"/>
        <end position="27"/>
    </location>
</feature>
<dbReference type="InterPro" id="IPR052957">
    <property type="entry name" value="Auxin_embryo_med"/>
</dbReference>
<dbReference type="EMBL" id="JAVHNQ010000002">
    <property type="protein sequence ID" value="KAK6354592.1"/>
    <property type="molecule type" value="Genomic_DNA"/>
</dbReference>